<dbReference type="InterPro" id="IPR000719">
    <property type="entry name" value="Prot_kinase_dom"/>
</dbReference>
<dbReference type="Gene3D" id="1.10.510.10">
    <property type="entry name" value="Transferase(Phosphotransferase) domain 1"/>
    <property type="match status" value="1"/>
</dbReference>
<dbReference type="GO" id="GO:0005634">
    <property type="term" value="C:nucleus"/>
    <property type="evidence" value="ECO:0007669"/>
    <property type="project" value="TreeGrafter"/>
</dbReference>
<sequence>MSSSMAPPFQTPRRPGPSATTPFKTPLRTPGEQTSQTPVVDFDLIEYQKENVQPMSKGRSAHSLSQTLALKHKERAEELAVKRQEYESKVQPDKLAESDDPLADWCDYVQWTIVSYPSGASADSGLITVLERATRSLRSDARYCNPHEPRYLKLWTLYSENVESPELILNWLLANDVGTACAELYEKAAAVAETRGLYESADSLFKLGIRRNAQPNSRLRKRFEEFKERLVRNQSAAERGLDYASALARAMRESRRTMLGNKDEKTGKSVHANVMRGAGKSAGLGSANTVNNGRKLNVFRDSEGSLSGADGKGPEASELGSRDVRRQENAKEAKGWNGERLPQKARLGGSSALTPGKKTLKVFADSDDEEAEEQRSPSKGRQLSNTKPMLGSSHPEVDLLKRDPFSRWSQDERAQVTALKGLQLGDVESVAQHAAPAATNSRRAPEPSRSSSGKSKNTSSASSSSRSSSSKPSAPPSGAKRPERLALPESLFYPGLDIEQANGPRPTTGSIERCVEQIIAARLGFKLNFDGDEDEDPWAYLDEPMEVEQPEPAMEEDDQGPEPMASSSSTPTRATVGAEREASSTPTQSGRIAAPAAKTPPREPTRTGMKPSSPTVMTKAAEAEVRALFNGGDEDSDEEEDEDSDEESSDEEEEEEQQKPARPSPPAASRDDENAGVEATPLRPSSHGQPLGLKTRGPTAAATPMRKPLGAVAATPLGGIGKKPIYVEEDEDEEPEEERPRPTAQRILPVAHEEDDEESDPDEEEQRQYNYGDGQDLLEGGARFDQLTTISERTEFETRWGMNTPGRSRSVYMPTNTEEDEEEEEENEDVSKQQQEKQQVAGTPSQERSFASESSEQRETSAGHTGRFGGGRAKFEMSPGYTIEKREDWTSEATSPSLSRKALAASSAVTSTSIPNPCSPTDADVLSVLLSSLPLSVETSPDFFDFSNISSGKLATLQRQAKAQTRKSVGNTSATGLVGGAKDWWLEIDGNPFSIREKLGEGAYGSVFLAEDVNNVAPPRHKKALGGILGDSSFDLSAQEEEEDEDEEDEDEAERKRMVAIKVESPANRWEFYLLGQLRARLSAERDLQSIIGARRFYAYQDESFLLLEWGEKGNLLEIVNQASSAGVAPAGATSGVEEVLAMFFTIELLRLVEGLHDAQLIHGDLKIDNCLLRLDDAPSGTTWSNSYKRDGSQGWTSKGLYLVDFGRAIDLSVFPEGQRFVADWQTDERDCLEMREGKSWTYEVDYHGVASIAFCLLFGRYIETEVGQDGRQKIRATLKRYWQGELWSRLFDVLLNSGAGTASDARGNAKAEAMAVRADMEGWLEENCMKGGKNLKGLLKKLEIWTMSRRG</sequence>
<organism evidence="8 9">
    <name type="scientific">Jaminaea rosea</name>
    <dbReference type="NCBI Taxonomy" id="1569628"/>
    <lineage>
        <taxon>Eukaryota</taxon>
        <taxon>Fungi</taxon>
        <taxon>Dikarya</taxon>
        <taxon>Basidiomycota</taxon>
        <taxon>Ustilaginomycotina</taxon>
        <taxon>Exobasidiomycetes</taxon>
        <taxon>Microstromatales</taxon>
        <taxon>Microstromatales incertae sedis</taxon>
        <taxon>Jaminaea</taxon>
    </lineage>
</organism>
<comment type="subcellular location">
    <subcellularLocation>
        <location evidence="1">Chromosome</location>
        <location evidence="1">Centromere</location>
        <location evidence="1">Kinetochore</location>
    </subcellularLocation>
</comment>
<dbReference type="FunFam" id="1.25.40.430:FF:000003">
    <property type="entry name" value="Checkpoint serine/threonine-protein kinase BUB1"/>
    <property type="match status" value="1"/>
</dbReference>
<feature type="region of interest" description="Disordered" evidence="5">
    <location>
        <begin position="1"/>
        <end position="40"/>
    </location>
</feature>
<keyword evidence="2" id="KW-0158">Chromosome</keyword>
<dbReference type="GO" id="GO:0005524">
    <property type="term" value="F:ATP binding"/>
    <property type="evidence" value="ECO:0007669"/>
    <property type="project" value="InterPro"/>
</dbReference>
<dbReference type="GO" id="GO:0004672">
    <property type="term" value="F:protein kinase activity"/>
    <property type="evidence" value="ECO:0007669"/>
    <property type="project" value="InterPro"/>
</dbReference>
<dbReference type="PROSITE" id="PS00108">
    <property type="entry name" value="PROTEIN_KINASE_ST"/>
    <property type="match status" value="1"/>
</dbReference>
<accession>A0A316UNN4</accession>
<dbReference type="RefSeq" id="XP_025360583.1">
    <property type="nucleotide sequence ID" value="XM_025506677.1"/>
</dbReference>
<feature type="compositionally biased region" description="Basic and acidic residues" evidence="5">
    <location>
        <begin position="395"/>
        <end position="407"/>
    </location>
</feature>
<reference evidence="8 9" key="1">
    <citation type="journal article" date="2018" name="Mol. Biol. Evol.">
        <title>Broad Genomic Sampling Reveals a Smut Pathogenic Ancestry of the Fungal Clade Ustilaginomycotina.</title>
        <authorList>
            <person name="Kijpornyongpan T."/>
            <person name="Mondo S.J."/>
            <person name="Barry K."/>
            <person name="Sandor L."/>
            <person name="Lee J."/>
            <person name="Lipzen A."/>
            <person name="Pangilinan J."/>
            <person name="LaButti K."/>
            <person name="Hainaut M."/>
            <person name="Henrissat B."/>
            <person name="Grigoriev I.V."/>
            <person name="Spatafora J.W."/>
            <person name="Aime M.C."/>
        </authorList>
    </citation>
    <scope>NUCLEOTIDE SEQUENCE [LARGE SCALE GENOMIC DNA]</scope>
    <source>
        <strain evidence="8 9">MCA 5214</strain>
    </source>
</reference>
<feature type="region of interest" description="Disordered" evidence="5">
    <location>
        <begin position="546"/>
        <end position="897"/>
    </location>
</feature>
<dbReference type="GO" id="GO:0032991">
    <property type="term" value="C:protein-containing complex"/>
    <property type="evidence" value="ECO:0007669"/>
    <property type="project" value="UniProtKB-ARBA"/>
</dbReference>
<feature type="compositionally biased region" description="Acidic residues" evidence="5">
    <location>
        <begin position="1038"/>
        <end position="1052"/>
    </location>
</feature>
<feature type="compositionally biased region" description="Acidic residues" evidence="5">
    <location>
        <begin position="753"/>
        <end position="765"/>
    </location>
</feature>
<evidence type="ECO:0000313" key="9">
    <source>
        <dbReference type="Proteomes" id="UP000245884"/>
    </source>
</evidence>
<feature type="compositionally biased region" description="Polar residues" evidence="5">
    <location>
        <begin position="836"/>
        <end position="854"/>
    </location>
</feature>
<dbReference type="Proteomes" id="UP000245884">
    <property type="component" value="Unassembled WGS sequence"/>
</dbReference>
<gene>
    <name evidence="8" type="ORF">BDZ90DRAFT_233572</name>
</gene>
<dbReference type="GO" id="GO:0051754">
    <property type="term" value="P:meiotic sister chromatid cohesion, centromeric"/>
    <property type="evidence" value="ECO:0007669"/>
    <property type="project" value="TreeGrafter"/>
</dbReference>
<dbReference type="PROSITE" id="PS51489">
    <property type="entry name" value="BUB1_N"/>
    <property type="match status" value="1"/>
</dbReference>
<feature type="region of interest" description="Disordered" evidence="5">
    <location>
        <begin position="1036"/>
        <end position="1055"/>
    </location>
</feature>
<dbReference type="CDD" id="cd13981">
    <property type="entry name" value="STKc_Bub1_BubR1"/>
    <property type="match status" value="1"/>
</dbReference>
<dbReference type="Gene3D" id="1.25.40.430">
    <property type="match status" value="1"/>
</dbReference>
<dbReference type="SMART" id="SM00220">
    <property type="entry name" value="S_TKc"/>
    <property type="match status" value="1"/>
</dbReference>
<evidence type="ECO:0000256" key="1">
    <source>
        <dbReference type="ARBA" id="ARBA00004629"/>
    </source>
</evidence>
<feature type="compositionally biased region" description="Polar residues" evidence="5">
    <location>
        <begin position="377"/>
        <end position="387"/>
    </location>
</feature>
<feature type="region of interest" description="Disordered" evidence="5">
    <location>
        <begin position="430"/>
        <end position="509"/>
    </location>
</feature>
<evidence type="ECO:0000259" key="6">
    <source>
        <dbReference type="PROSITE" id="PS50011"/>
    </source>
</evidence>
<dbReference type="SMART" id="SM00777">
    <property type="entry name" value="Mad3_BUB1_I"/>
    <property type="match status" value="1"/>
</dbReference>
<dbReference type="PANTHER" id="PTHR14030:SF4">
    <property type="entry name" value="BUB1 KINASE, ISOFORM A-RELATED"/>
    <property type="match status" value="1"/>
</dbReference>
<dbReference type="InterPro" id="IPR011009">
    <property type="entry name" value="Kinase-like_dom_sf"/>
</dbReference>
<keyword evidence="9" id="KW-1185">Reference proteome</keyword>
<feature type="domain" description="BUB1 N-terminal" evidence="7">
    <location>
        <begin position="86"/>
        <end position="251"/>
    </location>
</feature>
<evidence type="ECO:0000313" key="8">
    <source>
        <dbReference type="EMBL" id="PWN25971.1"/>
    </source>
</evidence>
<feature type="domain" description="Protein kinase" evidence="6">
    <location>
        <begin position="993"/>
        <end position="1352"/>
    </location>
</feature>
<dbReference type="GeneID" id="37028500"/>
<dbReference type="InterPro" id="IPR008271">
    <property type="entry name" value="Ser/Thr_kinase_AS"/>
</dbReference>
<name>A0A316UNN4_9BASI</name>
<protein>
    <recommendedName>
        <fullName evidence="10">Protein kinase domain-containing protein</fullName>
    </recommendedName>
</protein>
<evidence type="ECO:0000259" key="7">
    <source>
        <dbReference type="PROSITE" id="PS51489"/>
    </source>
</evidence>
<feature type="compositionally biased region" description="Acidic residues" evidence="5">
    <location>
        <begin position="632"/>
        <end position="656"/>
    </location>
</feature>
<dbReference type="SUPFAM" id="SSF56112">
    <property type="entry name" value="Protein kinase-like (PK-like)"/>
    <property type="match status" value="1"/>
</dbReference>
<evidence type="ECO:0000256" key="2">
    <source>
        <dbReference type="ARBA" id="ARBA00022454"/>
    </source>
</evidence>
<dbReference type="EMBL" id="KZ819673">
    <property type="protein sequence ID" value="PWN25971.1"/>
    <property type="molecule type" value="Genomic_DNA"/>
</dbReference>
<dbReference type="PROSITE" id="PS50011">
    <property type="entry name" value="PROTEIN_KINASE_DOM"/>
    <property type="match status" value="1"/>
</dbReference>
<proteinExistence type="predicted"/>
<feature type="compositionally biased region" description="Acidic residues" evidence="5">
    <location>
        <begin position="817"/>
        <end position="828"/>
    </location>
</feature>
<dbReference type="OrthoDB" id="248495at2759"/>
<feature type="compositionally biased region" description="Acidic residues" evidence="5">
    <location>
        <begin position="546"/>
        <end position="560"/>
    </location>
</feature>
<keyword evidence="4" id="KW-0137">Centromere</keyword>
<dbReference type="Pfam" id="PF08311">
    <property type="entry name" value="Mad3_BUB1_I"/>
    <property type="match status" value="1"/>
</dbReference>
<evidence type="ECO:0000256" key="4">
    <source>
        <dbReference type="ARBA" id="ARBA00023328"/>
    </source>
</evidence>
<dbReference type="GO" id="GO:0007094">
    <property type="term" value="P:mitotic spindle assembly checkpoint signaling"/>
    <property type="evidence" value="ECO:0007669"/>
    <property type="project" value="InterPro"/>
</dbReference>
<dbReference type="InterPro" id="IPR013212">
    <property type="entry name" value="Mad3/Bub1_I"/>
</dbReference>
<keyword evidence="3" id="KW-0995">Kinetochore</keyword>
<feature type="compositionally biased region" description="Low complexity" evidence="5">
    <location>
        <begin position="447"/>
        <end position="479"/>
    </location>
</feature>
<dbReference type="InterPro" id="IPR015661">
    <property type="entry name" value="Bub1/Mad3"/>
</dbReference>
<dbReference type="STRING" id="1569628.A0A316UNN4"/>
<feature type="compositionally biased region" description="Basic and acidic residues" evidence="5">
    <location>
        <begin position="312"/>
        <end position="334"/>
    </location>
</feature>
<evidence type="ECO:0000256" key="5">
    <source>
        <dbReference type="SAM" id="MobiDB-lite"/>
    </source>
</evidence>
<feature type="compositionally biased region" description="Acidic residues" evidence="5">
    <location>
        <begin position="727"/>
        <end position="737"/>
    </location>
</feature>
<dbReference type="GO" id="GO:0000776">
    <property type="term" value="C:kinetochore"/>
    <property type="evidence" value="ECO:0007669"/>
    <property type="project" value="UniProtKB-KW"/>
</dbReference>
<evidence type="ECO:0000256" key="3">
    <source>
        <dbReference type="ARBA" id="ARBA00022838"/>
    </source>
</evidence>
<evidence type="ECO:0008006" key="10">
    <source>
        <dbReference type="Google" id="ProtNLM"/>
    </source>
</evidence>
<dbReference type="PANTHER" id="PTHR14030">
    <property type="entry name" value="MITOTIC CHECKPOINT SERINE/THREONINE-PROTEIN KINASE BUB1"/>
    <property type="match status" value="1"/>
</dbReference>
<feature type="region of interest" description="Disordered" evidence="5">
    <location>
        <begin position="300"/>
        <end position="407"/>
    </location>
</feature>